<protein>
    <submittedName>
        <fullName evidence="1">Uncharacterized protein</fullName>
    </submittedName>
</protein>
<keyword evidence="2" id="KW-1185">Reference proteome</keyword>
<dbReference type="EMBL" id="JASBWS010000041">
    <property type="protein sequence ID" value="KAJ9106779.1"/>
    <property type="molecule type" value="Genomic_DNA"/>
</dbReference>
<comment type="caution">
    <text evidence="1">The sequence shown here is derived from an EMBL/GenBank/DDBJ whole genome shotgun (WGS) entry which is preliminary data.</text>
</comment>
<dbReference type="Proteomes" id="UP001230649">
    <property type="component" value="Unassembled WGS sequence"/>
</dbReference>
<accession>A0ACC2W4V5</accession>
<reference evidence="1" key="1">
    <citation type="submission" date="2023-04" db="EMBL/GenBank/DDBJ databases">
        <title>Draft Genome sequencing of Naganishia species isolated from polar environments using Oxford Nanopore Technology.</title>
        <authorList>
            <person name="Leo P."/>
            <person name="Venkateswaran K."/>
        </authorList>
    </citation>
    <scope>NUCLEOTIDE SEQUENCE</scope>
    <source>
        <strain evidence="1">MNA-CCFEE 5262</strain>
    </source>
</reference>
<sequence>MSSNYPYLARSTIRYKSPHPTDLSFAKDETIRVVGPSLDDEDWLLGESIDGSRAGGFPKDFVVKVEDKPSQPSASTENPSEATGIAQAPPIAQSSSDNSGSVPLTHQPAETVVPPGPQEAVESQQEEDLANKTERLSLHQESSAGAPAAPIPEPIAAAPPRAVHPPPSVQVQTSSQAPAQSTQATDSPEKPQSFKDKLAAFNRSATSGAGPTPPLKPKPLGASGGVGTWAWKQKQQQAAAEGTAKTGPTDPISTEQQHQAPTPIRETDDSAQHPPPAAASGMSASDAKASIAAGGSLRERMAALAGAGAFGSDKPKGPPPPVGSKPRVWKRPEQPVAAEPALGANEENAGQSIPPVALPHPIAVTFESDRQVAESQRGTEGDEQTAQGEDADEEQKEKERRAAIAARMAKLGGRGVMGMPMAMGVPMGGAKPVTRQAEAEHPADADVAPQANTAVESKNTGEESSAATASFGEQPTTSSEASTAPDPFTVPAASIAMPALPRKAGPPRRKPPMRTDTGGSGISAAASPSGTQEGGSAPPLSSDPPREPSSTKAPATNPPIQREEIQSPTTEGDDREIPLPKTEEELAKEREFEEAGRGPRGAEGAERAGIALATVGTTDQSVEAGHEEPLVHHQGPVHHERSLPPPPPPVSDDDDDFGEPEDEDAEDLDDDIMKQAGSGELLSRPTDAPSAQLTTDTAQPVDFQPLRSPAPSTGDLPETPIVSQTVFSPPNAPQNLLGLPRDEVEMKRDADSAGGIEDDAPPPPPARSVGDAPDEGERIKPAGPRPLPPSPARVLPPVQDNAPMSSLITEQHETPRSEGLEQIAAGAPLPSRQASIRSSSQNGPSQSITGEEIIQGPVQQPRVQVTQETEQATATASAEDADAVRRQGIAARMAKLGGIKLGGPPLGGFHAYPTSPGASPLSPTFTSRNDAFASPTSPVAPPAEAGEESAGNEEETKEQAAKRRQATLARLRAGGALGFGMFNNSAPTEESPVEASPVEQPTQPIPPPVDSTSGEVHDTAPDDSQTDASNAAQDQAREPQHSREMPPTPLTEADDDGDELAPPPPPRRSLSIKSPVTSPIMPAAATMPSMHAPSRSVPPPVEDDANDMSEHGLAPRLPAIPSGQYVHEPESMEETREATDEMGPPPPPRARDGSSYSRSSLDRSESRASRVSMSSMSSDRGMPPASPVTSVRRSNSGVRPGYNELREATKAYGAKVARAAGKLIESSKKHAIGDGGPRALVWTAMGEAGLDPNVNFGTLIWEQQGPTIQQRLDDIHVGDIVILHDVKLKGKKGLIGYTQQAGSVQEPVFAVCSHVEDKKTKIKVYQYERGHGDNITYRLDDLQSGLVRIFRPMP</sequence>
<name>A0ACC2W4V5_9TREE</name>
<evidence type="ECO:0000313" key="1">
    <source>
        <dbReference type="EMBL" id="KAJ9106779.1"/>
    </source>
</evidence>
<gene>
    <name evidence="1" type="ORF">QFC20_003963</name>
</gene>
<evidence type="ECO:0000313" key="2">
    <source>
        <dbReference type="Proteomes" id="UP001230649"/>
    </source>
</evidence>
<proteinExistence type="predicted"/>
<organism evidence="1 2">
    <name type="scientific">Naganishia adeliensis</name>
    <dbReference type="NCBI Taxonomy" id="92952"/>
    <lineage>
        <taxon>Eukaryota</taxon>
        <taxon>Fungi</taxon>
        <taxon>Dikarya</taxon>
        <taxon>Basidiomycota</taxon>
        <taxon>Agaricomycotina</taxon>
        <taxon>Tremellomycetes</taxon>
        <taxon>Filobasidiales</taxon>
        <taxon>Filobasidiaceae</taxon>
        <taxon>Naganishia</taxon>
    </lineage>
</organism>